<accession>G3AHZ2</accession>
<evidence type="ECO:0000256" key="4">
    <source>
        <dbReference type="ARBA" id="ARBA00022807"/>
    </source>
</evidence>
<keyword evidence="7" id="KW-1185">Reference proteome</keyword>
<dbReference type="STRING" id="619300.G3AHZ2"/>
<organism evidence="7">
    <name type="scientific">Spathaspora passalidarum (strain NRRL Y-27907 / 11-Y1)</name>
    <dbReference type="NCBI Taxonomy" id="619300"/>
    <lineage>
        <taxon>Eukaryota</taxon>
        <taxon>Fungi</taxon>
        <taxon>Dikarya</taxon>
        <taxon>Ascomycota</taxon>
        <taxon>Saccharomycotina</taxon>
        <taxon>Pichiomycetes</taxon>
        <taxon>Debaryomycetaceae</taxon>
        <taxon>Spathaspora</taxon>
    </lineage>
</organism>
<evidence type="ECO:0000313" key="7">
    <source>
        <dbReference type="Proteomes" id="UP000000709"/>
    </source>
</evidence>
<dbReference type="InterPro" id="IPR003653">
    <property type="entry name" value="Peptidase_C48_C"/>
</dbReference>
<evidence type="ECO:0000256" key="2">
    <source>
        <dbReference type="ARBA" id="ARBA00022670"/>
    </source>
</evidence>
<evidence type="ECO:0000256" key="3">
    <source>
        <dbReference type="ARBA" id="ARBA00022801"/>
    </source>
</evidence>
<evidence type="ECO:0000259" key="5">
    <source>
        <dbReference type="PROSITE" id="PS50600"/>
    </source>
</evidence>
<dbReference type="KEGG" id="spaa:SPAPADRAFT_148983"/>
<dbReference type="InParanoid" id="G3AHZ2"/>
<dbReference type="Proteomes" id="UP000000709">
    <property type="component" value="Unassembled WGS sequence"/>
</dbReference>
<dbReference type="SUPFAM" id="SSF54001">
    <property type="entry name" value="Cysteine proteinases"/>
    <property type="match status" value="1"/>
</dbReference>
<dbReference type="AlphaFoldDB" id="G3AHZ2"/>
<dbReference type="GO" id="GO:0005634">
    <property type="term" value="C:nucleus"/>
    <property type="evidence" value="ECO:0007669"/>
    <property type="project" value="TreeGrafter"/>
</dbReference>
<dbReference type="FunFam" id="3.30.310.130:FF:000008">
    <property type="entry name" value="Ubiquitin-like-specific protease 1"/>
    <property type="match status" value="1"/>
</dbReference>
<keyword evidence="3" id="KW-0378">Hydrolase</keyword>
<dbReference type="EMBL" id="GL996500">
    <property type="protein sequence ID" value="EGW34305.1"/>
    <property type="molecule type" value="Genomic_DNA"/>
</dbReference>
<dbReference type="Pfam" id="PF02902">
    <property type="entry name" value="Peptidase_C48"/>
    <property type="match status" value="1"/>
</dbReference>
<keyword evidence="4" id="KW-0788">Thiol protease</keyword>
<dbReference type="GO" id="GO:0016926">
    <property type="term" value="P:protein desumoylation"/>
    <property type="evidence" value="ECO:0007669"/>
    <property type="project" value="TreeGrafter"/>
</dbReference>
<dbReference type="GO" id="GO:0006508">
    <property type="term" value="P:proteolysis"/>
    <property type="evidence" value="ECO:0007669"/>
    <property type="project" value="UniProtKB-KW"/>
</dbReference>
<dbReference type="Gene3D" id="1.10.418.20">
    <property type="match status" value="1"/>
</dbReference>
<dbReference type="PANTHER" id="PTHR12606:SF141">
    <property type="entry name" value="GH15225P-RELATED"/>
    <property type="match status" value="1"/>
</dbReference>
<proteinExistence type="inferred from homology"/>
<name>G3AHZ2_SPAPN</name>
<reference evidence="6 7" key="1">
    <citation type="journal article" date="2011" name="Proc. Natl. Acad. Sci. U.S.A.">
        <title>Comparative genomics of xylose-fermenting fungi for enhanced biofuel production.</title>
        <authorList>
            <person name="Wohlbach D.J."/>
            <person name="Kuo A."/>
            <person name="Sato T.K."/>
            <person name="Potts K.M."/>
            <person name="Salamov A.A."/>
            <person name="LaButti K.M."/>
            <person name="Sun H."/>
            <person name="Clum A."/>
            <person name="Pangilinan J.L."/>
            <person name="Lindquist E.A."/>
            <person name="Lucas S."/>
            <person name="Lapidus A."/>
            <person name="Jin M."/>
            <person name="Gunawan C."/>
            <person name="Balan V."/>
            <person name="Dale B.E."/>
            <person name="Jeffries T.W."/>
            <person name="Zinkel R."/>
            <person name="Barry K.W."/>
            <person name="Grigoriev I.V."/>
            <person name="Gasch A.P."/>
        </authorList>
    </citation>
    <scope>NUCLEOTIDE SEQUENCE [LARGE SCALE GENOMIC DNA]</scope>
    <source>
        <strain evidence="7">NRRL Y-27907 / 11-Y1</strain>
    </source>
</reference>
<keyword evidence="2" id="KW-0645">Protease</keyword>
<dbReference type="InterPro" id="IPR038765">
    <property type="entry name" value="Papain-like_cys_pep_sf"/>
</dbReference>
<evidence type="ECO:0000256" key="1">
    <source>
        <dbReference type="ARBA" id="ARBA00005234"/>
    </source>
</evidence>
<dbReference type="RefSeq" id="XP_007373889.1">
    <property type="nucleotide sequence ID" value="XM_007373827.1"/>
</dbReference>
<protein>
    <recommendedName>
        <fullName evidence="5">Ubiquitin-like protease family profile domain-containing protein</fullName>
    </recommendedName>
</protein>
<dbReference type="GeneID" id="18870806"/>
<dbReference type="GO" id="GO:0016929">
    <property type="term" value="F:deSUMOylase activity"/>
    <property type="evidence" value="ECO:0007669"/>
    <property type="project" value="TreeGrafter"/>
</dbReference>
<sequence>MSYDSDIENPLAYSRRSYGRYHNNSLVTKNPVNPVKLEPPTNLVTNSQSIVPHNIFQFIFNYLHYIYIHVSSFLHSPPQEQEVDFVKDVSPISRSTPSENSSIEIVAVNTNIDHNSAQSPPRQQNSILLDYEEDEISTAKLSNSPHDVLQELAFNRLRQHQQINQQSNTDEPQYGTDLSIAIPRPRRTSPFKPAPTFPPNYDSTILDITMPRSSSQISSLTLNPHDAYRKSILNYYVPSKPISMTSYSIVDNFISNFYIDRISSIYQSAQDKLQDVITAKRLDFLSAVKPLTSDQLTHVYNAWKSTNPHQLFVSNFQIEITTKDLQTLQDGRWLNDNIIDYYLNLIMKDYPKVFAWTTHFYSNLETKGYKGVERWGKRKKLNPFEKDMILVPVNISSTHWALTVIDNVKATITYYDSLDSQSIGNTAAVTNLNHYMNMEANRVGHAPVEYTLHPHHKQTPQQKNGYDCGVFTCTAAKFIASREGLRFGQRDMKIIRRRMTHEIINNHLLTD</sequence>
<dbReference type="HOGENOM" id="CLU_609703_0_0_1"/>
<gene>
    <name evidence="6" type="ORF">SPAPADRAFT_148983</name>
</gene>
<comment type="similarity">
    <text evidence="1">Belongs to the peptidase C48 family.</text>
</comment>
<dbReference type="PROSITE" id="PS50600">
    <property type="entry name" value="ULP_PROTEASE"/>
    <property type="match status" value="1"/>
</dbReference>
<dbReference type="Gene3D" id="3.30.310.130">
    <property type="entry name" value="Ubiquitin-related"/>
    <property type="match status" value="1"/>
</dbReference>
<evidence type="ECO:0000313" key="6">
    <source>
        <dbReference type="EMBL" id="EGW34305.1"/>
    </source>
</evidence>
<dbReference type="eggNOG" id="KOG0778">
    <property type="taxonomic scope" value="Eukaryota"/>
</dbReference>
<feature type="domain" description="Ubiquitin-like protease family profile" evidence="5">
    <location>
        <begin position="318"/>
        <end position="479"/>
    </location>
</feature>
<dbReference type="PANTHER" id="PTHR12606">
    <property type="entry name" value="SENTRIN/SUMO-SPECIFIC PROTEASE"/>
    <property type="match status" value="1"/>
</dbReference>
<dbReference type="OMA" id="LVPINIM"/>